<name>F6FIC1_MYCHI</name>
<accession>F6FIC1</accession>
<dbReference type="KEGG" id="mhf:MHF_0699"/>
<reference key="2">
    <citation type="submission" date="2011-05" db="EMBL/GenBank/DDBJ databases">
        <title>The Genome of Mycoplasma haemofelis Strain Ohio2, a pathogenic hemoplasma of the cat.</title>
        <authorList>
            <person name="Santos A.P."/>
            <person name="Guimaraes A.M.S."/>
            <person name="SanMiguel P.J."/>
            <person name="Martin S.W."/>
            <person name="Messick J.B."/>
        </authorList>
    </citation>
    <scope>NUCLEOTIDE SEQUENCE</scope>
    <source>
        <strain>Ohio2</strain>
    </source>
</reference>
<dbReference type="Proteomes" id="UP000007952">
    <property type="component" value="Chromosome"/>
</dbReference>
<proteinExistence type="predicted"/>
<sequence length="135" mass="14783">MTFAPKLLLGGVALAGTGVGFGIETLTASKSDNAGLATKNASKESYITVNRECRLHELVSINNGQFKLTTKDEIRKQMGQGGDFGSIEAACLANAGKDIFVSKRENKWGYHQQDQDSQQHQEKFKKYLEGLNSKQ</sequence>
<organism evidence="1 2">
    <name type="scientific">Mycoplasma haemofelis (strain Ohio2)</name>
    <dbReference type="NCBI Taxonomy" id="859194"/>
    <lineage>
        <taxon>Bacteria</taxon>
        <taxon>Bacillati</taxon>
        <taxon>Mycoplasmatota</taxon>
        <taxon>Mollicutes</taxon>
        <taxon>Mycoplasmataceae</taxon>
        <taxon>Mycoplasma</taxon>
    </lineage>
</organism>
<reference evidence="1 2" key="1">
    <citation type="journal article" date="2011" name="J. Bacteriol.">
        <title>Complete genome sequences of two hemotropic Mycoplasmas, Mycoplasma haemofelis strain Ohio2 and Mycoplasma suis strain Illinois.</title>
        <authorList>
            <person name="Messick J.B."/>
            <person name="Santos A.P."/>
            <person name="Guimaraes A.M."/>
        </authorList>
    </citation>
    <scope>NUCLEOTIDE SEQUENCE [LARGE SCALE GENOMIC DNA]</scope>
    <source>
        <strain evidence="1 2">Ohio2</strain>
    </source>
</reference>
<evidence type="ECO:0000313" key="1">
    <source>
        <dbReference type="EMBL" id="AEG72969.1"/>
    </source>
</evidence>
<dbReference type="HOGENOM" id="CLU_154533_0_0_14"/>
<protein>
    <submittedName>
        <fullName evidence="1">Uncharacterized protein</fullName>
    </submittedName>
</protein>
<dbReference type="BioCyc" id="MHAE859194:G1GR7-690-MONOMER"/>
<dbReference type="EMBL" id="CP002808">
    <property type="protein sequence ID" value="AEG72969.1"/>
    <property type="molecule type" value="Genomic_DNA"/>
</dbReference>
<evidence type="ECO:0000313" key="2">
    <source>
        <dbReference type="Proteomes" id="UP000007952"/>
    </source>
</evidence>
<dbReference type="AlphaFoldDB" id="F6FIC1"/>
<gene>
    <name evidence="1" type="ordered locus">MHF_0699</name>
</gene>